<protein>
    <recommendedName>
        <fullName evidence="1">Ig-like domain-containing protein</fullName>
    </recommendedName>
</protein>
<organism evidence="2 3">
    <name type="scientific">Exocentrus adspersus</name>
    <dbReference type="NCBI Taxonomy" id="1586481"/>
    <lineage>
        <taxon>Eukaryota</taxon>
        <taxon>Metazoa</taxon>
        <taxon>Ecdysozoa</taxon>
        <taxon>Arthropoda</taxon>
        <taxon>Hexapoda</taxon>
        <taxon>Insecta</taxon>
        <taxon>Pterygota</taxon>
        <taxon>Neoptera</taxon>
        <taxon>Endopterygota</taxon>
        <taxon>Coleoptera</taxon>
        <taxon>Polyphaga</taxon>
        <taxon>Cucujiformia</taxon>
        <taxon>Chrysomeloidea</taxon>
        <taxon>Cerambycidae</taxon>
        <taxon>Lamiinae</taxon>
        <taxon>Acanthocinini</taxon>
        <taxon>Exocentrus</taxon>
    </lineage>
</organism>
<dbReference type="EMBL" id="JANEYG010000007">
    <property type="protein sequence ID" value="KAJ8922091.1"/>
    <property type="molecule type" value="Genomic_DNA"/>
</dbReference>
<dbReference type="AlphaFoldDB" id="A0AAV8W890"/>
<dbReference type="Gene3D" id="2.60.40.10">
    <property type="entry name" value="Immunoglobulins"/>
    <property type="match status" value="1"/>
</dbReference>
<gene>
    <name evidence="2" type="ORF">NQ315_004023</name>
</gene>
<evidence type="ECO:0000313" key="3">
    <source>
        <dbReference type="Proteomes" id="UP001159042"/>
    </source>
</evidence>
<sequence length="74" mass="8041">MGFCSMSLSQPKGAFIATETELRAHVGTTVALPCKVDTNQCGQLHSVKWYKDANRVYILSHAGEGRAEGDATER</sequence>
<dbReference type="SUPFAM" id="SSF48726">
    <property type="entry name" value="Immunoglobulin"/>
    <property type="match status" value="1"/>
</dbReference>
<dbReference type="InterPro" id="IPR007110">
    <property type="entry name" value="Ig-like_dom"/>
</dbReference>
<dbReference type="PROSITE" id="PS50835">
    <property type="entry name" value="IG_LIKE"/>
    <property type="match status" value="1"/>
</dbReference>
<evidence type="ECO:0000313" key="2">
    <source>
        <dbReference type="EMBL" id="KAJ8922091.1"/>
    </source>
</evidence>
<dbReference type="InterPro" id="IPR013783">
    <property type="entry name" value="Ig-like_fold"/>
</dbReference>
<accession>A0AAV8W890</accession>
<name>A0AAV8W890_9CUCU</name>
<dbReference type="Proteomes" id="UP001159042">
    <property type="component" value="Unassembled WGS sequence"/>
</dbReference>
<reference evidence="2 3" key="1">
    <citation type="journal article" date="2023" name="Insect Mol. Biol.">
        <title>Genome sequencing provides insights into the evolution of gene families encoding plant cell wall-degrading enzymes in longhorned beetles.</title>
        <authorList>
            <person name="Shin N.R."/>
            <person name="Okamura Y."/>
            <person name="Kirsch R."/>
            <person name="Pauchet Y."/>
        </authorList>
    </citation>
    <scope>NUCLEOTIDE SEQUENCE [LARGE SCALE GENOMIC DNA]</scope>
    <source>
        <strain evidence="2">EAD_L_NR</strain>
    </source>
</reference>
<keyword evidence="3" id="KW-1185">Reference proteome</keyword>
<evidence type="ECO:0000259" key="1">
    <source>
        <dbReference type="PROSITE" id="PS50835"/>
    </source>
</evidence>
<feature type="domain" description="Ig-like" evidence="1">
    <location>
        <begin position="11"/>
        <end position="74"/>
    </location>
</feature>
<dbReference type="InterPro" id="IPR036179">
    <property type="entry name" value="Ig-like_dom_sf"/>
</dbReference>
<comment type="caution">
    <text evidence="2">The sequence shown here is derived from an EMBL/GenBank/DDBJ whole genome shotgun (WGS) entry which is preliminary data.</text>
</comment>
<proteinExistence type="predicted"/>